<keyword evidence="1" id="KW-0472">Membrane</keyword>
<dbReference type="Proteomes" id="UP001066276">
    <property type="component" value="Chromosome 8"/>
</dbReference>
<evidence type="ECO:0000313" key="3">
    <source>
        <dbReference type="Proteomes" id="UP001066276"/>
    </source>
</evidence>
<feature type="transmembrane region" description="Helical" evidence="1">
    <location>
        <begin position="70"/>
        <end position="91"/>
    </location>
</feature>
<evidence type="ECO:0000256" key="1">
    <source>
        <dbReference type="SAM" id="Phobius"/>
    </source>
</evidence>
<keyword evidence="1" id="KW-0812">Transmembrane</keyword>
<comment type="caution">
    <text evidence="2">The sequence shown here is derived from an EMBL/GenBank/DDBJ whole genome shotgun (WGS) entry which is preliminary data.</text>
</comment>
<evidence type="ECO:0000313" key="2">
    <source>
        <dbReference type="EMBL" id="KAJ1117561.1"/>
    </source>
</evidence>
<keyword evidence="1" id="KW-1133">Transmembrane helix</keyword>
<organism evidence="2 3">
    <name type="scientific">Pleurodeles waltl</name>
    <name type="common">Iberian ribbed newt</name>
    <dbReference type="NCBI Taxonomy" id="8319"/>
    <lineage>
        <taxon>Eukaryota</taxon>
        <taxon>Metazoa</taxon>
        <taxon>Chordata</taxon>
        <taxon>Craniata</taxon>
        <taxon>Vertebrata</taxon>
        <taxon>Euteleostomi</taxon>
        <taxon>Amphibia</taxon>
        <taxon>Batrachia</taxon>
        <taxon>Caudata</taxon>
        <taxon>Salamandroidea</taxon>
        <taxon>Salamandridae</taxon>
        <taxon>Pleurodelinae</taxon>
        <taxon>Pleurodeles</taxon>
    </lineage>
</organism>
<proteinExistence type="predicted"/>
<reference evidence="2" key="1">
    <citation type="journal article" date="2022" name="bioRxiv">
        <title>Sequencing and chromosome-scale assembly of the giantPleurodeles waltlgenome.</title>
        <authorList>
            <person name="Brown T."/>
            <person name="Elewa A."/>
            <person name="Iarovenko S."/>
            <person name="Subramanian E."/>
            <person name="Araus A.J."/>
            <person name="Petzold A."/>
            <person name="Susuki M."/>
            <person name="Suzuki K.-i.T."/>
            <person name="Hayashi T."/>
            <person name="Toyoda A."/>
            <person name="Oliveira C."/>
            <person name="Osipova E."/>
            <person name="Leigh N.D."/>
            <person name="Simon A."/>
            <person name="Yun M.H."/>
        </authorList>
    </citation>
    <scope>NUCLEOTIDE SEQUENCE</scope>
    <source>
        <strain evidence="2">20211129_DDA</strain>
        <tissue evidence="2">Liver</tissue>
    </source>
</reference>
<gene>
    <name evidence="2" type="ORF">NDU88_005759</name>
</gene>
<keyword evidence="3" id="KW-1185">Reference proteome</keyword>
<name>A0AAV7NNC7_PLEWA</name>
<protein>
    <submittedName>
        <fullName evidence="2">Uncharacterized protein</fullName>
    </submittedName>
</protein>
<dbReference type="AlphaFoldDB" id="A0AAV7NNC7"/>
<dbReference type="EMBL" id="JANPWB010000012">
    <property type="protein sequence ID" value="KAJ1117561.1"/>
    <property type="molecule type" value="Genomic_DNA"/>
</dbReference>
<accession>A0AAV7NNC7</accession>
<sequence length="95" mass="11298">MECRERALTCALEIRWRLGEARGALMGMWQHADYQYQIQINNAYVKREIRHGRCFRELLMFTETVLQKNFQLLLAKLCFLFLLALPCGSWLDIMV</sequence>